<feature type="transmembrane region" description="Helical" evidence="2">
    <location>
        <begin position="390"/>
        <end position="413"/>
    </location>
</feature>
<gene>
    <name evidence="4" type="ORF">F9K24_06835</name>
</gene>
<feature type="transmembrane region" description="Helical" evidence="2">
    <location>
        <begin position="303"/>
        <end position="323"/>
    </location>
</feature>
<dbReference type="InterPro" id="IPR001932">
    <property type="entry name" value="PPM-type_phosphatase-like_dom"/>
</dbReference>
<evidence type="ECO:0000256" key="1">
    <source>
        <dbReference type="ARBA" id="ARBA00022801"/>
    </source>
</evidence>
<organism evidence="4 5">
    <name type="scientific">Leptonema illini</name>
    <dbReference type="NCBI Taxonomy" id="183"/>
    <lineage>
        <taxon>Bacteria</taxon>
        <taxon>Pseudomonadati</taxon>
        <taxon>Spirochaetota</taxon>
        <taxon>Spirochaetia</taxon>
        <taxon>Leptospirales</taxon>
        <taxon>Leptospiraceae</taxon>
        <taxon>Leptonema</taxon>
    </lineage>
</organism>
<dbReference type="Pfam" id="PF07695">
    <property type="entry name" value="7TMR-DISM_7TM"/>
    <property type="match status" value="1"/>
</dbReference>
<reference evidence="4 5" key="1">
    <citation type="submission" date="2019-10" db="EMBL/GenBank/DDBJ databases">
        <title>Extracellular Electron Transfer in a Candidatus Methanoperedens spp. Enrichment Culture.</title>
        <authorList>
            <person name="Berger S."/>
            <person name="Rangel Shaw D."/>
            <person name="Berben T."/>
            <person name="In 'T Zandt M."/>
            <person name="Frank J."/>
            <person name="Reimann J."/>
            <person name="Jetten M.S.M."/>
            <person name="Welte C.U."/>
        </authorList>
    </citation>
    <scope>NUCLEOTIDE SEQUENCE [LARGE SCALE GENOMIC DNA]</scope>
    <source>
        <strain evidence="4">SB12</strain>
    </source>
</reference>
<feature type="transmembrane region" description="Helical" evidence="2">
    <location>
        <begin position="15"/>
        <end position="34"/>
    </location>
</feature>
<dbReference type="AlphaFoldDB" id="A0A833H2U4"/>
<keyword evidence="1" id="KW-0378">Hydrolase</keyword>
<dbReference type="PANTHER" id="PTHR43156">
    <property type="entry name" value="STAGE II SPORULATION PROTEIN E-RELATED"/>
    <property type="match status" value="1"/>
</dbReference>
<dbReference type="InterPro" id="IPR011623">
    <property type="entry name" value="7TMR_DISM_rcpt_extracell_dom1"/>
</dbReference>
<dbReference type="SMART" id="SM00331">
    <property type="entry name" value="PP2C_SIG"/>
    <property type="match status" value="1"/>
</dbReference>
<evidence type="ECO:0000313" key="4">
    <source>
        <dbReference type="EMBL" id="KAB2933557.1"/>
    </source>
</evidence>
<dbReference type="GO" id="GO:0016791">
    <property type="term" value="F:phosphatase activity"/>
    <property type="evidence" value="ECO:0007669"/>
    <property type="project" value="TreeGrafter"/>
</dbReference>
<dbReference type="Pfam" id="PF07228">
    <property type="entry name" value="SpoIIE"/>
    <property type="match status" value="1"/>
</dbReference>
<accession>A0A833H2U4</accession>
<name>A0A833H2U4_9LEPT</name>
<comment type="caution">
    <text evidence="4">The sequence shown here is derived from an EMBL/GenBank/DDBJ whole genome shotgun (WGS) entry which is preliminary data.</text>
</comment>
<dbReference type="Gene3D" id="2.60.40.2380">
    <property type="match status" value="1"/>
</dbReference>
<dbReference type="Pfam" id="PF07696">
    <property type="entry name" value="7TMR-DISMED2"/>
    <property type="match status" value="1"/>
</dbReference>
<keyword evidence="2" id="KW-0812">Transmembrane</keyword>
<feature type="transmembrane region" description="Helical" evidence="2">
    <location>
        <begin position="179"/>
        <end position="198"/>
    </location>
</feature>
<proteinExistence type="predicted"/>
<dbReference type="InterPro" id="IPR011622">
    <property type="entry name" value="7TMR_DISM_rcpt_extracell_dom2"/>
</dbReference>
<feature type="transmembrane region" description="Helical" evidence="2">
    <location>
        <begin position="240"/>
        <end position="264"/>
    </location>
</feature>
<dbReference type="SUPFAM" id="SSF81606">
    <property type="entry name" value="PP2C-like"/>
    <property type="match status" value="1"/>
</dbReference>
<keyword evidence="2" id="KW-0472">Membrane</keyword>
<dbReference type="EMBL" id="WBUI01000005">
    <property type="protein sequence ID" value="KAB2933557.1"/>
    <property type="molecule type" value="Genomic_DNA"/>
</dbReference>
<evidence type="ECO:0000256" key="2">
    <source>
        <dbReference type="SAM" id="Phobius"/>
    </source>
</evidence>
<feature type="transmembrane region" description="Helical" evidence="2">
    <location>
        <begin position="210"/>
        <end position="233"/>
    </location>
</feature>
<feature type="transmembrane region" description="Helical" evidence="2">
    <location>
        <begin position="329"/>
        <end position="349"/>
    </location>
</feature>
<keyword evidence="2" id="KW-1133">Transmembrane helix</keyword>
<dbReference type="InterPro" id="IPR052016">
    <property type="entry name" value="Bact_Sigma-Reg"/>
</dbReference>
<evidence type="ECO:0000259" key="3">
    <source>
        <dbReference type="SMART" id="SM00331"/>
    </source>
</evidence>
<protein>
    <submittedName>
        <fullName evidence="4">SpoIIE family protein phosphatase</fullName>
    </submittedName>
</protein>
<evidence type="ECO:0000313" key="5">
    <source>
        <dbReference type="Proteomes" id="UP000460298"/>
    </source>
</evidence>
<sequence>MEGHSSLDSINLRVWSARVLVAGLLLLGTSLAGFSEERISANQIALSYAFEDSSALHAPGGPSNSASAETTLDEAIRVDRILPETDAFQATTEHELNFGFDNRTLWVRLVVSNPTDKQADLYLDIDFPPLDEVIFYETENDLILRTLVSGDMLVMSERPIRDRNHIFPFSVPAHGERQLYLRFQTTSVLAILPAVLTPEQFRIKSNEQNLVFGFFYGMVLIMVAYSLGQFLILRDRIFALYALYIFSLGFFLFVYNGFAFLYLFPESTFLTNRLNPAFLGFSIFFAILFSSEYLQLRQRQRTMWLIQTGLAIVAALGVVLSFIIPYRMISFSLNVFLLFTLAVLMVSTYRNIRAGSRMAWFYLLSFSGFLVSGVVVVLSNLAVLDKSVSTIYSIQAAAAIEMVILALGVSYRYRRIREEKDRLALANEISSRRLDALNTELDTARRIQSALLPEKPPLIEGLKIVSEYEPSGKLGGDYFDFFAGAGDGKADGISGHNGEVGILIADVTGHGTPAALFASLVRYTFQTYRPFMKDPSGLLEWMNRTIYGRLGDHFLTAGYLYIDPQRHIMRYGSCGHPALLHLKADGTLVRVKGRGRAMGLIDETRPETLTSTIEKGDRLLLYTDGLEEVIEVCSKREPAIPSELDQFLISRRQDTMDELVDYMRALVIANRTGKAAIEDDITWILIEVEK</sequence>
<dbReference type="Gene3D" id="3.60.40.10">
    <property type="entry name" value="PPM-type phosphatase domain"/>
    <property type="match status" value="1"/>
</dbReference>
<feature type="domain" description="PPM-type phosphatase" evidence="3">
    <location>
        <begin position="459"/>
        <end position="688"/>
    </location>
</feature>
<feature type="transmembrane region" description="Helical" evidence="2">
    <location>
        <begin position="361"/>
        <end position="384"/>
    </location>
</feature>
<dbReference type="PANTHER" id="PTHR43156:SF2">
    <property type="entry name" value="STAGE II SPORULATION PROTEIN E"/>
    <property type="match status" value="1"/>
</dbReference>
<feature type="transmembrane region" description="Helical" evidence="2">
    <location>
        <begin position="276"/>
        <end position="296"/>
    </location>
</feature>
<dbReference type="Proteomes" id="UP000460298">
    <property type="component" value="Unassembled WGS sequence"/>
</dbReference>
<dbReference type="InterPro" id="IPR036457">
    <property type="entry name" value="PPM-type-like_dom_sf"/>
</dbReference>